<evidence type="ECO:0000313" key="2">
    <source>
        <dbReference type="EMBL" id="SKA97723.1"/>
    </source>
</evidence>
<feature type="domain" description="MobA-like NTP transferase" evidence="1">
    <location>
        <begin position="5"/>
        <end position="153"/>
    </location>
</feature>
<dbReference type="Pfam" id="PF12804">
    <property type="entry name" value="NTP_transf_3"/>
    <property type="match status" value="1"/>
</dbReference>
<accession>A0A1T4Y7R5</accession>
<dbReference type="GO" id="GO:0016779">
    <property type="term" value="F:nucleotidyltransferase activity"/>
    <property type="evidence" value="ECO:0007669"/>
    <property type="project" value="UniProtKB-KW"/>
</dbReference>
<name>A0A1T4Y7R5_9CLOT</name>
<dbReference type="EMBL" id="FUYH01000026">
    <property type="protein sequence ID" value="SKA97723.1"/>
    <property type="molecule type" value="Genomic_DNA"/>
</dbReference>
<reference evidence="3" key="1">
    <citation type="submission" date="2017-02" db="EMBL/GenBank/DDBJ databases">
        <authorList>
            <person name="Varghese N."/>
            <person name="Submissions S."/>
        </authorList>
    </citation>
    <scope>NUCLEOTIDE SEQUENCE [LARGE SCALE GENOMIC DNA]</scope>
    <source>
        <strain evidence="3">USBA 833</strain>
    </source>
</reference>
<dbReference type="InterPro" id="IPR029044">
    <property type="entry name" value="Nucleotide-diphossugar_trans"/>
</dbReference>
<dbReference type="AlphaFoldDB" id="A0A1T4Y7R5"/>
<organism evidence="2 3">
    <name type="scientific">Caloramator quimbayensis</name>
    <dbReference type="NCBI Taxonomy" id="1147123"/>
    <lineage>
        <taxon>Bacteria</taxon>
        <taxon>Bacillati</taxon>
        <taxon>Bacillota</taxon>
        <taxon>Clostridia</taxon>
        <taxon>Eubacteriales</taxon>
        <taxon>Clostridiaceae</taxon>
        <taxon>Caloramator</taxon>
    </lineage>
</organism>
<evidence type="ECO:0000259" key="1">
    <source>
        <dbReference type="Pfam" id="PF12804"/>
    </source>
</evidence>
<proteinExistence type="predicted"/>
<keyword evidence="3" id="KW-1185">Reference proteome</keyword>
<dbReference type="PANTHER" id="PTHR43777:SF1">
    <property type="entry name" value="MOLYBDENUM COFACTOR CYTIDYLYLTRANSFERASE"/>
    <property type="match status" value="1"/>
</dbReference>
<dbReference type="Gene3D" id="3.90.550.10">
    <property type="entry name" value="Spore Coat Polysaccharide Biosynthesis Protein SpsA, Chain A"/>
    <property type="match status" value="1"/>
</dbReference>
<dbReference type="InterPro" id="IPR025877">
    <property type="entry name" value="MobA-like_NTP_Trfase"/>
</dbReference>
<dbReference type="CDD" id="cd04182">
    <property type="entry name" value="GT_2_like_f"/>
    <property type="match status" value="1"/>
</dbReference>
<dbReference type="Proteomes" id="UP000190105">
    <property type="component" value="Unassembled WGS sequence"/>
</dbReference>
<evidence type="ECO:0000313" key="3">
    <source>
        <dbReference type="Proteomes" id="UP000190105"/>
    </source>
</evidence>
<dbReference type="RefSeq" id="WP_078697490.1">
    <property type="nucleotide sequence ID" value="NZ_FUYH01000026.1"/>
</dbReference>
<sequence>MKVEGIILAAGFSKRANAFKMTLNYKGKTIIENVIDGMLPYVERITVVGGYKIENLEPVIKKYEKVQLIFNEKYEEGMFSSIKKGISTVKGEGFFLTPGDYPLIEGFVYEKLLSIKGDIIIPVYNSKRGHPIFIKSSQIEKINDNKYSNLREFINDNNPSYAYVDCIGILKDVDTMEDYKEILKY</sequence>
<keyword evidence="2" id="KW-0808">Transferase</keyword>
<keyword evidence="2" id="KW-0548">Nucleotidyltransferase</keyword>
<protein>
    <submittedName>
        <fullName evidence="2">Molybdenum cofactor cytidylyltransferase</fullName>
    </submittedName>
</protein>
<dbReference type="PANTHER" id="PTHR43777">
    <property type="entry name" value="MOLYBDENUM COFACTOR CYTIDYLYLTRANSFERASE"/>
    <property type="match status" value="1"/>
</dbReference>
<dbReference type="SUPFAM" id="SSF53448">
    <property type="entry name" value="Nucleotide-diphospho-sugar transferases"/>
    <property type="match status" value="1"/>
</dbReference>
<dbReference type="OrthoDB" id="285216at2"/>
<gene>
    <name evidence="2" type="ORF">SAMN05443428_12616</name>
</gene>
<dbReference type="STRING" id="1147123.SAMN05443428_12616"/>